<evidence type="ECO:0000313" key="3">
    <source>
        <dbReference type="EMBL" id="KAK8865060.1"/>
    </source>
</evidence>
<dbReference type="PANTHER" id="PTHR11319:SF35">
    <property type="entry name" value="OUTER MEMBRANE PROTEIN PMPC-RELATED"/>
    <property type="match status" value="1"/>
</dbReference>
<dbReference type="Gene3D" id="2.60.120.260">
    <property type="entry name" value="Galactose-binding domain-like"/>
    <property type="match status" value="3"/>
</dbReference>
<reference evidence="3 4" key="1">
    <citation type="submission" date="2024-04" db="EMBL/GenBank/DDBJ databases">
        <title>Tritrichomonas musculus Genome.</title>
        <authorList>
            <person name="Alves-Ferreira E."/>
            <person name="Grigg M."/>
            <person name="Lorenzi H."/>
            <person name="Galac M."/>
        </authorList>
    </citation>
    <scope>NUCLEOTIDE SEQUENCE [LARGE SCALE GENOMIC DNA]</scope>
    <source>
        <strain evidence="3 4">EAF2021</strain>
    </source>
</reference>
<feature type="transmembrane region" description="Helical" evidence="1">
    <location>
        <begin position="880"/>
        <end position="903"/>
    </location>
</feature>
<dbReference type="PANTHER" id="PTHR11319">
    <property type="entry name" value="G PROTEIN-COUPLED RECEPTOR-RELATED"/>
    <property type="match status" value="1"/>
</dbReference>
<evidence type="ECO:0000256" key="1">
    <source>
        <dbReference type="SAM" id="Phobius"/>
    </source>
</evidence>
<keyword evidence="1" id="KW-0472">Membrane</keyword>
<feature type="domain" description="F5/8 type C" evidence="2">
    <location>
        <begin position="429"/>
        <end position="549"/>
    </location>
</feature>
<accession>A0ABR2IL83</accession>
<organism evidence="3 4">
    <name type="scientific">Tritrichomonas musculus</name>
    <dbReference type="NCBI Taxonomy" id="1915356"/>
    <lineage>
        <taxon>Eukaryota</taxon>
        <taxon>Metamonada</taxon>
        <taxon>Parabasalia</taxon>
        <taxon>Tritrichomonadida</taxon>
        <taxon>Tritrichomonadidae</taxon>
        <taxon>Tritrichomonas</taxon>
    </lineage>
</organism>
<evidence type="ECO:0000313" key="4">
    <source>
        <dbReference type="Proteomes" id="UP001470230"/>
    </source>
</evidence>
<dbReference type="Pfam" id="PF00754">
    <property type="entry name" value="F5_F8_type_C"/>
    <property type="match status" value="1"/>
</dbReference>
<dbReference type="InterPro" id="IPR012334">
    <property type="entry name" value="Pectin_lyas_fold"/>
</dbReference>
<dbReference type="InterPro" id="IPR008979">
    <property type="entry name" value="Galactose-bd-like_sf"/>
</dbReference>
<dbReference type="SUPFAM" id="SSF49785">
    <property type="entry name" value="Galactose-binding domain-like"/>
    <property type="match status" value="3"/>
</dbReference>
<keyword evidence="4" id="KW-1185">Reference proteome</keyword>
<dbReference type="Gene3D" id="2.160.20.10">
    <property type="entry name" value="Single-stranded right-handed beta-helix, Pectin lyase-like"/>
    <property type="match status" value="1"/>
</dbReference>
<comment type="caution">
    <text evidence="3">The sequence shown here is derived from an EMBL/GenBank/DDBJ whole genome shotgun (WGS) entry which is preliminary data.</text>
</comment>
<dbReference type="InterPro" id="IPR011050">
    <property type="entry name" value="Pectin_lyase_fold/virulence"/>
</dbReference>
<protein>
    <recommendedName>
        <fullName evidence="2">F5/8 type C domain-containing protein</fullName>
    </recommendedName>
</protein>
<evidence type="ECO:0000259" key="2">
    <source>
        <dbReference type="Pfam" id="PF00754"/>
    </source>
</evidence>
<dbReference type="SUPFAM" id="SSF51126">
    <property type="entry name" value="Pectin lyase-like"/>
    <property type="match status" value="1"/>
</dbReference>
<proteinExistence type="predicted"/>
<dbReference type="Proteomes" id="UP001470230">
    <property type="component" value="Unassembled WGS sequence"/>
</dbReference>
<keyword evidence="1" id="KW-0812">Transmembrane</keyword>
<keyword evidence="1" id="KW-1133">Transmembrane helix</keyword>
<gene>
    <name evidence="3" type="ORF">M9Y10_010590</name>
</gene>
<dbReference type="EMBL" id="JAPFFF010000016">
    <property type="protein sequence ID" value="KAK8865060.1"/>
    <property type="molecule type" value="Genomic_DNA"/>
</dbReference>
<name>A0ABR2IL83_9EUKA</name>
<dbReference type="InterPro" id="IPR000421">
    <property type="entry name" value="FA58C"/>
</dbReference>
<sequence>MLFTLFYISVFSSFKEQFNTRSYLSSSIKNDGIPPAEAVGNYVDNNYLAKYKIPNSAFNCESPGDQTNRPISNAFDGQDNTFWASSIVNNDTVKGHLIFEFTSLTCIEALIFGPAYSTNRNVQPNTRRYDGYPTTLKIYTSINNEDFKLKYTFTGSPKPTDLWHRIQFVFPDTVWCNKIKLEFTDVTLDVSFGNQHTAAAAEIYFVSPKLEHESLPPAEATGNYVNNDYLKEYKIQTNSFTCNSPGDQQGRSITNAFDGRDDTFWASSIVNTDAVKNTLTFEFNSITSIKALIYGPAFSTNKNVSPNTRRYDGYPLVLKVYTAVGEGDYELKYIFSGSPRPTDLWQRVQFEFPEFVWCDRIKLEFTEVTLDVSFGSQHTAAAAEIYFVSPPPELGNLSPAKATGNYANNAYINANKVPTDDFTYHSPGDQQSHPLSNAFDENGGTYWASSIVSNDNQKGYFTVDFKKTTNIQAILYDPAYSTNRSVTPNTRRYDGFPKILKVYTSLNKEPFKLMYRFSGVPQPTDLWDHVQFVFSEPIWCDKIKLEFTEVTLDIFFGNQYTAATAQIYFLTPQTEVPLPTEKPVDSVIIEETDCNDEGRYKKVVTEFRPVMVEIRVSNFTSVNANENGGAIHLENTGIQCENVAFDNCESNEVGGAVYIDNVFDYTNQISIENSNFNNCRAKYGGAVYLYSSSRKNTVKVKYCNFIGNTATSTSNDAQFGGSAIYVTARKGVISNNIYRGNQGDGGDLKIYNRFPNEENSNRLSLLDNKEEGSVVISDSTFEIGKKADCCLFYLCGDKGTNVELQRCVFSGPLGSNSHYINGKSISKDGPKIVVKRCKFSYDSTKAFNSDQYNEFMSIDLKDQDFEFNGSEIKKKSFSTWMIVAAVVASVVAVVAISGLIVFVKMRKNKNTVDENEMSSEVHNLLLSDPSLQRNDNLVNTSLI</sequence>